<dbReference type="Pfam" id="PF00044">
    <property type="entry name" value="Gp_dh_N"/>
    <property type="match status" value="1"/>
</dbReference>
<dbReference type="SMART" id="SM00846">
    <property type="entry name" value="Gp_dh_N"/>
    <property type="match status" value="1"/>
</dbReference>
<gene>
    <name evidence="3" type="ORF">ACFP2V_27400</name>
</gene>
<dbReference type="InterPro" id="IPR020831">
    <property type="entry name" value="GlycerAld/Erythrose_P_DH"/>
</dbReference>
<organism evidence="3 4">
    <name type="scientific">Streptomyces incanus</name>
    <dbReference type="NCBI Taxonomy" id="887453"/>
    <lineage>
        <taxon>Bacteria</taxon>
        <taxon>Bacillati</taxon>
        <taxon>Actinomycetota</taxon>
        <taxon>Actinomycetes</taxon>
        <taxon>Kitasatosporales</taxon>
        <taxon>Streptomycetaceae</taxon>
        <taxon>Streptomyces</taxon>
    </lineage>
</organism>
<dbReference type="PANTHER" id="PTHR43148">
    <property type="entry name" value="GLYCERALDEHYDE-3-PHOSPHATE DEHYDROGENASE 2"/>
    <property type="match status" value="1"/>
</dbReference>
<dbReference type="EMBL" id="JBHSPC010000093">
    <property type="protein sequence ID" value="MFC5673680.1"/>
    <property type="molecule type" value="Genomic_DNA"/>
</dbReference>
<evidence type="ECO:0000313" key="3">
    <source>
        <dbReference type="EMBL" id="MFC5673680.1"/>
    </source>
</evidence>
<feature type="domain" description="Glyceraldehyde 3-phosphate dehydrogenase NAD(P) binding" evidence="2">
    <location>
        <begin position="2"/>
        <end position="118"/>
    </location>
</feature>
<dbReference type="SUPFAM" id="SSF51735">
    <property type="entry name" value="NAD(P)-binding Rossmann-fold domains"/>
    <property type="match status" value="1"/>
</dbReference>
<protein>
    <submittedName>
        <fullName evidence="3">Glyceraldehyde 3-phosphate dehydrogenase NAD-binding domain-containing protein</fullName>
    </submittedName>
</protein>
<dbReference type="InterPro" id="IPR020828">
    <property type="entry name" value="GlycerAld_3-P_DH_NAD(P)-bd"/>
</dbReference>
<proteinExistence type="predicted"/>
<evidence type="ECO:0000313" key="4">
    <source>
        <dbReference type="Proteomes" id="UP001596183"/>
    </source>
</evidence>
<keyword evidence="4" id="KW-1185">Reference proteome</keyword>
<reference evidence="4" key="1">
    <citation type="journal article" date="2019" name="Int. J. Syst. Evol. Microbiol.">
        <title>The Global Catalogue of Microorganisms (GCM) 10K type strain sequencing project: providing services to taxonomists for standard genome sequencing and annotation.</title>
        <authorList>
            <consortium name="The Broad Institute Genomics Platform"/>
            <consortium name="The Broad Institute Genome Sequencing Center for Infectious Disease"/>
            <person name="Wu L."/>
            <person name="Ma J."/>
        </authorList>
    </citation>
    <scope>NUCLEOTIDE SEQUENCE [LARGE SCALE GENOMIC DNA]</scope>
    <source>
        <strain evidence="4">JCM 13852</strain>
    </source>
</reference>
<dbReference type="Proteomes" id="UP001596183">
    <property type="component" value="Unassembled WGS sequence"/>
</dbReference>
<sequence length="133" mass="14728">MPKVAINGLGRIGRATLKILHYVDGLEVAAVNDLIEVDNLAYLLAHDSVYGRYGNTVTATDGGLDTDGHPVPVYAKRDPARLPWKELGIDLVLECTGAFRREEELRRHLQAGRVSSSCPRRPGPRRWPPWCTA</sequence>
<name>A0ABW0XSU4_9ACTN</name>
<keyword evidence="1" id="KW-0560">Oxidoreductase</keyword>
<accession>A0ABW0XSU4</accession>
<dbReference type="RefSeq" id="WP_381217858.1">
    <property type="nucleotide sequence ID" value="NZ_JBHSPC010000093.1"/>
</dbReference>
<evidence type="ECO:0000259" key="2">
    <source>
        <dbReference type="SMART" id="SM00846"/>
    </source>
</evidence>
<evidence type="ECO:0000256" key="1">
    <source>
        <dbReference type="ARBA" id="ARBA00023002"/>
    </source>
</evidence>
<dbReference type="InterPro" id="IPR036291">
    <property type="entry name" value="NAD(P)-bd_dom_sf"/>
</dbReference>
<dbReference type="Gene3D" id="3.40.50.720">
    <property type="entry name" value="NAD(P)-binding Rossmann-like Domain"/>
    <property type="match status" value="1"/>
</dbReference>
<comment type="caution">
    <text evidence="3">The sequence shown here is derived from an EMBL/GenBank/DDBJ whole genome shotgun (WGS) entry which is preliminary data.</text>
</comment>